<dbReference type="GO" id="GO:0005524">
    <property type="term" value="F:ATP binding"/>
    <property type="evidence" value="ECO:0007669"/>
    <property type="project" value="UniProtKB-KW"/>
</dbReference>
<dbReference type="InterPro" id="IPR000014">
    <property type="entry name" value="PAS"/>
</dbReference>
<keyword evidence="9" id="KW-0902">Two-component regulatory system</keyword>
<reference evidence="19 20" key="1">
    <citation type="submission" date="2016-05" db="EMBL/GenBank/DDBJ databases">
        <title>Genomic and physiological characterization of Planctopirus sp. isolated from fresh water lake.</title>
        <authorList>
            <person name="Subhash Y."/>
            <person name="Ramana C."/>
        </authorList>
    </citation>
    <scope>NUCLEOTIDE SEQUENCE [LARGE SCALE GENOMIC DNA]</scope>
    <source>
        <strain evidence="19 20">JC280</strain>
    </source>
</reference>
<dbReference type="STRING" id="1841610.A6X21_13405"/>
<evidence type="ECO:0000313" key="19">
    <source>
        <dbReference type="EMBL" id="ODA28670.1"/>
    </source>
</evidence>
<dbReference type="SUPFAM" id="SSF52172">
    <property type="entry name" value="CheY-like"/>
    <property type="match status" value="1"/>
</dbReference>
<dbReference type="NCBIfam" id="TIGR00229">
    <property type="entry name" value="sensory_box"/>
    <property type="match status" value="1"/>
</dbReference>
<evidence type="ECO:0000256" key="7">
    <source>
        <dbReference type="ARBA" id="ARBA00022777"/>
    </source>
</evidence>
<dbReference type="GO" id="GO:0016020">
    <property type="term" value="C:membrane"/>
    <property type="evidence" value="ECO:0007669"/>
    <property type="project" value="UniProtKB-SubCell"/>
</dbReference>
<dbReference type="Proteomes" id="UP000094828">
    <property type="component" value="Unassembled WGS sequence"/>
</dbReference>
<feature type="transmembrane region" description="Helical" evidence="14">
    <location>
        <begin position="67"/>
        <end position="86"/>
    </location>
</feature>
<evidence type="ECO:0000259" key="17">
    <source>
        <dbReference type="PROSITE" id="PS50112"/>
    </source>
</evidence>
<dbReference type="InterPro" id="IPR001789">
    <property type="entry name" value="Sig_transdc_resp-reg_receiver"/>
</dbReference>
<evidence type="ECO:0000256" key="2">
    <source>
        <dbReference type="ARBA" id="ARBA00004370"/>
    </source>
</evidence>
<evidence type="ECO:0000256" key="3">
    <source>
        <dbReference type="ARBA" id="ARBA00012438"/>
    </source>
</evidence>
<dbReference type="SMART" id="SM00388">
    <property type="entry name" value="HisKA"/>
    <property type="match status" value="1"/>
</dbReference>
<dbReference type="Pfam" id="PF02518">
    <property type="entry name" value="HATPase_c"/>
    <property type="match status" value="1"/>
</dbReference>
<feature type="modified residue" description="4-aspartylphosphate" evidence="12">
    <location>
        <position position="718"/>
    </location>
</feature>
<evidence type="ECO:0000256" key="1">
    <source>
        <dbReference type="ARBA" id="ARBA00000085"/>
    </source>
</evidence>
<protein>
    <recommendedName>
        <fullName evidence="3">histidine kinase</fullName>
        <ecNumber evidence="3">2.7.13.3</ecNumber>
    </recommendedName>
</protein>
<dbReference type="Gene3D" id="3.30.450.20">
    <property type="entry name" value="PAS domain"/>
    <property type="match status" value="1"/>
</dbReference>
<dbReference type="InterPro" id="IPR000700">
    <property type="entry name" value="PAS-assoc_C"/>
</dbReference>
<dbReference type="Pfam" id="PF00072">
    <property type="entry name" value="Response_reg"/>
    <property type="match status" value="1"/>
</dbReference>
<dbReference type="GO" id="GO:0000155">
    <property type="term" value="F:phosphorelay sensor kinase activity"/>
    <property type="evidence" value="ECO:0007669"/>
    <property type="project" value="InterPro"/>
</dbReference>
<dbReference type="PROSITE" id="PS50112">
    <property type="entry name" value="PAS"/>
    <property type="match status" value="1"/>
</dbReference>
<keyword evidence="8" id="KW-0067">ATP-binding</keyword>
<dbReference type="Pfam" id="PF08447">
    <property type="entry name" value="PAS_3"/>
    <property type="match status" value="1"/>
</dbReference>
<dbReference type="InterPro" id="IPR036097">
    <property type="entry name" value="HisK_dim/P_sf"/>
</dbReference>
<dbReference type="PROSITE" id="PS50109">
    <property type="entry name" value="HIS_KIN"/>
    <property type="match status" value="1"/>
</dbReference>
<dbReference type="CDD" id="cd00130">
    <property type="entry name" value="PAS"/>
    <property type="match status" value="1"/>
</dbReference>
<dbReference type="InterPro" id="IPR003594">
    <property type="entry name" value="HATPase_dom"/>
</dbReference>
<dbReference type="CDD" id="cd00082">
    <property type="entry name" value="HisKA"/>
    <property type="match status" value="1"/>
</dbReference>
<dbReference type="PRINTS" id="PR00344">
    <property type="entry name" value="BCTRLSENSOR"/>
</dbReference>
<dbReference type="EC" id="2.7.13.3" evidence="3"/>
<dbReference type="Gene3D" id="3.40.50.2300">
    <property type="match status" value="1"/>
</dbReference>
<feature type="domain" description="Histidine kinase" evidence="15">
    <location>
        <begin position="391"/>
        <end position="620"/>
    </location>
</feature>
<keyword evidence="5" id="KW-0808">Transferase</keyword>
<dbReference type="FunFam" id="1.10.287.130:FF:000038">
    <property type="entry name" value="Sensory transduction histidine kinase"/>
    <property type="match status" value="1"/>
</dbReference>
<evidence type="ECO:0000256" key="8">
    <source>
        <dbReference type="ARBA" id="ARBA00022840"/>
    </source>
</evidence>
<dbReference type="Pfam" id="PF00512">
    <property type="entry name" value="HisKA"/>
    <property type="match status" value="1"/>
</dbReference>
<evidence type="ECO:0000256" key="9">
    <source>
        <dbReference type="ARBA" id="ARBA00023012"/>
    </source>
</evidence>
<organism evidence="19 20">
    <name type="scientific">Planctopirus hydrillae</name>
    <dbReference type="NCBI Taxonomy" id="1841610"/>
    <lineage>
        <taxon>Bacteria</taxon>
        <taxon>Pseudomonadati</taxon>
        <taxon>Planctomycetota</taxon>
        <taxon>Planctomycetia</taxon>
        <taxon>Planctomycetales</taxon>
        <taxon>Planctomycetaceae</taxon>
        <taxon>Planctopirus</taxon>
    </lineage>
</organism>
<dbReference type="SUPFAM" id="SSF55874">
    <property type="entry name" value="ATPase domain of HSP90 chaperone/DNA topoisomerase II/histidine kinase"/>
    <property type="match status" value="1"/>
</dbReference>
<dbReference type="SMART" id="SM00091">
    <property type="entry name" value="PAS"/>
    <property type="match status" value="1"/>
</dbReference>
<dbReference type="OrthoDB" id="9790669at2"/>
<dbReference type="FunFam" id="3.30.565.10:FF:000010">
    <property type="entry name" value="Sensor histidine kinase RcsC"/>
    <property type="match status" value="1"/>
</dbReference>
<dbReference type="InterPro" id="IPR003661">
    <property type="entry name" value="HisK_dim/P_dom"/>
</dbReference>
<name>A0A1C3E609_9PLAN</name>
<feature type="domain" description="PAS" evidence="17">
    <location>
        <begin position="222"/>
        <end position="282"/>
    </location>
</feature>
<dbReference type="InterPro" id="IPR004358">
    <property type="entry name" value="Sig_transdc_His_kin-like_C"/>
</dbReference>
<evidence type="ECO:0000259" key="16">
    <source>
        <dbReference type="PROSITE" id="PS50110"/>
    </source>
</evidence>
<dbReference type="AlphaFoldDB" id="A0A1C3E609"/>
<evidence type="ECO:0000256" key="4">
    <source>
        <dbReference type="ARBA" id="ARBA00022553"/>
    </source>
</evidence>
<dbReference type="InterPro" id="IPR013655">
    <property type="entry name" value="PAS_fold_3"/>
</dbReference>
<feature type="transmembrane region" description="Helical" evidence="14">
    <location>
        <begin position="42"/>
        <end position="61"/>
    </location>
</feature>
<keyword evidence="11" id="KW-0131">Cell cycle</keyword>
<evidence type="ECO:0000256" key="12">
    <source>
        <dbReference type="PROSITE-ProRule" id="PRU00169"/>
    </source>
</evidence>
<dbReference type="RefSeq" id="WP_068852188.1">
    <property type="nucleotide sequence ID" value="NZ_LYDR01000152.1"/>
</dbReference>
<feature type="region of interest" description="Disordered" evidence="13">
    <location>
        <begin position="632"/>
        <end position="655"/>
    </location>
</feature>
<evidence type="ECO:0000313" key="20">
    <source>
        <dbReference type="Proteomes" id="UP000094828"/>
    </source>
</evidence>
<evidence type="ECO:0000256" key="6">
    <source>
        <dbReference type="ARBA" id="ARBA00022741"/>
    </source>
</evidence>
<proteinExistence type="predicted"/>
<keyword evidence="7" id="KW-0418">Kinase</keyword>
<dbReference type="SUPFAM" id="SSF55785">
    <property type="entry name" value="PYP-like sensor domain (PAS domain)"/>
    <property type="match status" value="1"/>
</dbReference>
<dbReference type="InterPro" id="IPR035965">
    <property type="entry name" value="PAS-like_dom_sf"/>
</dbReference>
<evidence type="ECO:0000256" key="5">
    <source>
        <dbReference type="ARBA" id="ARBA00022679"/>
    </source>
</evidence>
<evidence type="ECO:0000259" key="15">
    <source>
        <dbReference type="PROSITE" id="PS50109"/>
    </source>
</evidence>
<feature type="compositionally biased region" description="Low complexity" evidence="13">
    <location>
        <begin position="637"/>
        <end position="651"/>
    </location>
</feature>
<evidence type="ECO:0000256" key="14">
    <source>
        <dbReference type="SAM" id="Phobius"/>
    </source>
</evidence>
<dbReference type="InterPro" id="IPR011006">
    <property type="entry name" value="CheY-like_superfamily"/>
</dbReference>
<keyword evidence="6" id="KW-0547">Nucleotide-binding</keyword>
<comment type="subcellular location">
    <subcellularLocation>
        <location evidence="2">Membrane</location>
    </subcellularLocation>
</comment>
<dbReference type="PROSITE" id="PS50110">
    <property type="entry name" value="RESPONSE_REGULATORY"/>
    <property type="match status" value="1"/>
</dbReference>
<dbReference type="CDD" id="cd16922">
    <property type="entry name" value="HATPase_EvgS-ArcB-TorS-like"/>
    <property type="match status" value="1"/>
</dbReference>
<feature type="transmembrane region" description="Helical" evidence="14">
    <location>
        <begin position="98"/>
        <end position="115"/>
    </location>
</feature>
<dbReference type="EMBL" id="LYDR01000152">
    <property type="protein sequence ID" value="ODA28670.1"/>
    <property type="molecule type" value="Genomic_DNA"/>
</dbReference>
<feature type="domain" description="Response regulatory" evidence="16">
    <location>
        <begin position="664"/>
        <end position="783"/>
    </location>
</feature>
<sequence length="803" mass="88775">MRFDFDIGQADQLFRQHTSRVHSTVSPTAPLESQFSSDAKQVLRWVAISTIAMHGLAVLSLQGTPHWTQIFTIAHCLHFVICILMISLVRYEPKIPRLTGPLAIGLMSLLLTISLREYTEHESPVGGLELAVNCLALVAVFRNCKSFIACGLLGLAMTVTYRQFWCGISLQEDAVSYLAPIILSTGIYVVRIRQLHHQQREDDRRTRERSQLEDALQHLRVSEVRLRTLSESVPIGIFEAGAGANCRYTNSAWRAIAGMSLEESLTHEWFEFVHDEDREAVRIGWQRGLDELEGFSGIFRNKAPDGSTGWVQIRSNPVFSDEGTTHVGTIEDITERIHAEESLKRYAEDLKRLKEIEEQNSAHLARVVEELGKAKTQAEDAARTKSEFLANMSHEIRTPMTAILGYTELLLEQPDIAPHAADSLQTIRRNADFLLEIINDILDLSKIEADKLTIESVRCSPILIANDACALMRIRARDKGLKLVVQTASNVPEFVETDPTRLRQILLNLLGNAVKFTHVGNVQLRVEYVNPQGTNTGNPDALGGLRFSVCDTGIGMTKEQIGRLFQPFTQADTSTTRKYGGTGLGLTISRRLARMMHGDIEVTSQVGVGSIFSLHIDAIKPQFSTPQFHDLQQSAVESPSATSTPSESPAPQSITTTAPLQNLRILLAEDGPDNQKLISLILRKAGAEVIVVENGELAFQQAMDAQKSASSFDVILMDMQMPVLDGYQASAKLRAAGYRAPIVALTAHAMSSDREKCLAAGCSDYTTKPINKVRLIQLILEQVATHQSELSASSNLELVHSDS</sequence>
<dbReference type="SMART" id="SM00448">
    <property type="entry name" value="REC"/>
    <property type="match status" value="1"/>
</dbReference>
<evidence type="ECO:0000256" key="13">
    <source>
        <dbReference type="SAM" id="MobiDB-lite"/>
    </source>
</evidence>
<keyword evidence="4 12" id="KW-0597">Phosphoprotein</keyword>
<keyword evidence="20" id="KW-1185">Reference proteome</keyword>
<comment type="caution">
    <text evidence="19">The sequence shown here is derived from an EMBL/GenBank/DDBJ whole genome shotgun (WGS) entry which is preliminary data.</text>
</comment>
<dbReference type="SMART" id="SM00086">
    <property type="entry name" value="PAC"/>
    <property type="match status" value="1"/>
</dbReference>
<dbReference type="InterPro" id="IPR036890">
    <property type="entry name" value="HATPase_C_sf"/>
</dbReference>
<dbReference type="PROSITE" id="PS50113">
    <property type="entry name" value="PAC"/>
    <property type="match status" value="1"/>
</dbReference>
<dbReference type="InterPro" id="IPR005467">
    <property type="entry name" value="His_kinase_dom"/>
</dbReference>
<dbReference type="InterPro" id="IPR001610">
    <property type="entry name" value="PAC"/>
</dbReference>
<dbReference type="SUPFAM" id="SSF47384">
    <property type="entry name" value="Homodimeric domain of signal transducing histidine kinase"/>
    <property type="match status" value="1"/>
</dbReference>
<keyword evidence="14" id="KW-0812">Transmembrane</keyword>
<dbReference type="Gene3D" id="3.30.565.10">
    <property type="entry name" value="Histidine kinase-like ATPase, C-terminal domain"/>
    <property type="match status" value="1"/>
</dbReference>
<feature type="domain" description="PAC" evidence="18">
    <location>
        <begin position="293"/>
        <end position="345"/>
    </location>
</feature>
<dbReference type="CDD" id="cd17546">
    <property type="entry name" value="REC_hyHK_CKI1_RcsC-like"/>
    <property type="match status" value="1"/>
</dbReference>
<evidence type="ECO:0000256" key="10">
    <source>
        <dbReference type="ARBA" id="ARBA00023136"/>
    </source>
</evidence>
<comment type="catalytic activity">
    <reaction evidence="1">
        <text>ATP + protein L-histidine = ADP + protein N-phospho-L-histidine.</text>
        <dbReference type="EC" id="2.7.13.3"/>
    </reaction>
</comment>
<dbReference type="PANTHER" id="PTHR45339">
    <property type="entry name" value="HYBRID SIGNAL TRANSDUCTION HISTIDINE KINASE J"/>
    <property type="match status" value="1"/>
</dbReference>
<gene>
    <name evidence="19" type="ORF">A6X21_13405</name>
</gene>
<accession>A0A1C3E609</accession>
<dbReference type="PANTHER" id="PTHR45339:SF1">
    <property type="entry name" value="HYBRID SIGNAL TRANSDUCTION HISTIDINE KINASE J"/>
    <property type="match status" value="1"/>
</dbReference>
<evidence type="ECO:0000259" key="18">
    <source>
        <dbReference type="PROSITE" id="PS50113"/>
    </source>
</evidence>
<dbReference type="Gene3D" id="1.10.287.130">
    <property type="match status" value="1"/>
</dbReference>
<dbReference type="SMART" id="SM00387">
    <property type="entry name" value="HATPase_c"/>
    <property type="match status" value="1"/>
</dbReference>
<keyword evidence="14" id="KW-1133">Transmembrane helix</keyword>
<keyword evidence="10 14" id="KW-0472">Membrane</keyword>
<evidence type="ECO:0000256" key="11">
    <source>
        <dbReference type="ARBA" id="ARBA00023306"/>
    </source>
</evidence>